<dbReference type="Gene3D" id="1.10.10.60">
    <property type="entry name" value="Homeodomain-like"/>
    <property type="match status" value="1"/>
</dbReference>
<dbReference type="InterPro" id="IPR027417">
    <property type="entry name" value="P-loop_NTPase"/>
</dbReference>
<dbReference type="Gene3D" id="3.40.50.10810">
    <property type="entry name" value="Tandem AAA-ATPase domain"/>
    <property type="match status" value="1"/>
</dbReference>
<dbReference type="InterPro" id="IPR012957">
    <property type="entry name" value="CHD_C2"/>
</dbReference>
<dbReference type="Pfam" id="PF00628">
    <property type="entry name" value="PHD"/>
    <property type="match status" value="2"/>
</dbReference>
<feature type="compositionally biased region" description="Basic residues" evidence="18">
    <location>
        <begin position="353"/>
        <end position="367"/>
    </location>
</feature>
<dbReference type="SMART" id="SM01147">
    <property type="entry name" value="DUF1087"/>
    <property type="match status" value="1"/>
</dbReference>
<dbReference type="SUPFAM" id="SSF47095">
    <property type="entry name" value="HMG-box"/>
    <property type="match status" value="1"/>
</dbReference>
<dbReference type="CDD" id="cd18793">
    <property type="entry name" value="SF2_C_SNF"/>
    <property type="match status" value="1"/>
</dbReference>
<keyword evidence="14" id="KW-0804">Transcription</keyword>
<reference evidence="24" key="1">
    <citation type="submission" date="2025-08" db="UniProtKB">
        <authorList>
            <consortium name="RefSeq"/>
        </authorList>
    </citation>
    <scope>IDENTIFICATION</scope>
</reference>
<feature type="compositionally biased region" description="Basic and acidic residues" evidence="18">
    <location>
        <begin position="60"/>
        <end position="71"/>
    </location>
</feature>
<dbReference type="SUPFAM" id="SSF54160">
    <property type="entry name" value="Chromo domain-like"/>
    <property type="match status" value="2"/>
</dbReference>
<dbReference type="KEGG" id="char:105907182"/>
<dbReference type="InterPro" id="IPR001965">
    <property type="entry name" value="Znf_PHD"/>
</dbReference>
<dbReference type="FunFam" id="1.10.10.60:FF:000037">
    <property type="entry name" value="chromodomain-helicase-DNA-binding protein 3 isoform X1"/>
    <property type="match status" value="1"/>
</dbReference>
<keyword evidence="12" id="KW-0805">Transcription regulation</keyword>
<dbReference type="PROSITE" id="PS51194">
    <property type="entry name" value="HELICASE_CTER"/>
    <property type="match status" value="1"/>
</dbReference>
<evidence type="ECO:0000256" key="17">
    <source>
        <dbReference type="PROSITE-ProRule" id="PRU00146"/>
    </source>
</evidence>
<dbReference type="GeneID" id="105907182"/>
<dbReference type="InterPro" id="IPR019787">
    <property type="entry name" value="Znf_PHD-finger"/>
</dbReference>
<feature type="compositionally biased region" description="Acidic residues" evidence="18">
    <location>
        <begin position="1388"/>
        <end position="1397"/>
    </location>
</feature>
<evidence type="ECO:0000256" key="11">
    <source>
        <dbReference type="ARBA" id="ARBA00022853"/>
    </source>
</evidence>
<keyword evidence="11" id="KW-0156">Chromatin regulator</keyword>
<dbReference type="CDD" id="cd18662">
    <property type="entry name" value="CD2_tandem_CHD3-4_like"/>
    <property type="match status" value="1"/>
</dbReference>
<feature type="region of interest" description="Disordered" evidence="18">
    <location>
        <begin position="252"/>
        <end position="377"/>
    </location>
</feature>
<dbReference type="Gene3D" id="1.10.10.10">
    <property type="entry name" value="Winged helix-like DNA-binding domain superfamily/Winged helix DNA-binding domain"/>
    <property type="match status" value="1"/>
</dbReference>
<evidence type="ECO:0000256" key="6">
    <source>
        <dbReference type="ARBA" id="ARBA00022741"/>
    </source>
</evidence>
<feature type="compositionally biased region" description="Low complexity" evidence="18">
    <location>
        <begin position="337"/>
        <end position="351"/>
    </location>
</feature>
<dbReference type="InterPro" id="IPR049730">
    <property type="entry name" value="SNF2/RAD54-like_C"/>
</dbReference>
<dbReference type="GO" id="GO:0003682">
    <property type="term" value="F:chromatin binding"/>
    <property type="evidence" value="ECO:0007669"/>
    <property type="project" value="TreeGrafter"/>
</dbReference>
<dbReference type="Gene3D" id="2.40.50.40">
    <property type="match status" value="2"/>
</dbReference>
<keyword evidence="4" id="KW-0479">Metal-binding</keyword>
<dbReference type="Gene3D" id="1.10.30.10">
    <property type="entry name" value="High mobility group box domain"/>
    <property type="match status" value="1"/>
</dbReference>
<dbReference type="SMART" id="SM01146">
    <property type="entry name" value="DUF1086"/>
    <property type="match status" value="1"/>
</dbReference>
<evidence type="ECO:0000259" key="20">
    <source>
        <dbReference type="PROSITE" id="PS50016"/>
    </source>
</evidence>
<feature type="region of interest" description="Disordered" evidence="18">
    <location>
        <begin position="1"/>
        <end position="173"/>
    </location>
</feature>
<dbReference type="CDD" id="cd00084">
    <property type="entry name" value="HMG-box_SF"/>
    <property type="match status" value="1"/>
</dbReference>
<name>A0A6P8H097_CLUHA</name>
<dbReference type="FunFam" id="3.40.50.300:FF:000015">
    <property type="entry name" value="chromodomain-helicase-DNA-binding protein 9 isoform X1"/>
    <property type="match status" value="1"/>
</dbReference>
<feature type="region of interest" description="Disordered" evidence="18">
    <location>
        <begin position="701"/>
        <end position="732"/>
    </location>
</feature>
<feature type="compositionally biased region" description="Basic and acidic residues" evidence="18">
    <location>
        <begin position="612"/>
        <end position="621"/>
    </location>
</feature>
<dbReference type="InterPro" id="IPR009463">
    <property type="entry name" value="DUF1087"/>
</dbReference>
<dbReference type="PROSITE" id="PS00690">
    <property type="entry name" value="DEAH_ATP_HELICASE"/>
    <property type="match status" value="1"/>
</dbReference>
<evidence type="ECO:0000256" key="16">
    <source>
        <dbReference type="ARBA" id="ARBA00049360"/>
    </source>
</evidence>
<dbReference type="SUPFAM" id="SSF46689">
    <property type="entry name" value="Homeodomain-like"/>
    <property type="match status" value="1"/>
</dbReference>
<dbReference type="RefSeq" id="XP_031440480.1">
    <property type="nucleotide sequence ID" value="XM_031584620.2"/>
</dbReference>
<evidence type="ECO:0000256" key="15">
    <source>
        <dbReference type="ARBA" id="ARBA00023242"/>
    </source>
</evidence>
<feature type="region of interest" description="Disordered" evidence="18">
    <location>
        <begin position="530"/>
        <end position="552"/>
    </location>
</feature>
<gene>
    <name evidence="24" type="primary">chd3</name>
</gene>
<dbReference type="SMART" id="SM00490">
    <property type="entry name" value="HELICc"/>
    <property type="match status" value="1"/>
</dbReference>
<dbReference type="FunFam" id="3.40.50.10810:FF:000001">
    <property type="entry name" value="chromodomain-helicase-DNA-binding protein 3 isoform X1"/>
    <property type="match status" value="1"/>
</dbReference>
<feature type="compositionally biased region" description="Low complexity" evidence="18">
    <location>
        <begin position="1571"/>
        <end position="1582"/>
    </location>
</feature>
<dbReference type="SMART" id="SM00487">
    <property type="entry name" value="DEXDc"/>
    <property type="match status" value="1"/>
</dbReference>
<dbReference type="CDD" id="cd15531">
    <property type="entry name" value="PHD1_CHD_II"/>
    <property type="match status" value="1"/>
</dbReference>
<dbReference type="InterPro" id="IPR011011">
    <property type="entry name" value="Znf_FYVE_PHD"/>
</dbReference>
<dbReference type="InterPro" id="IPR001650">
    <property type="entry name" value="Helicase_C-like"/>
</dbReference>
<keyword evidence="8" id="KW-0378">Hydrolase</keyword>
<evidence type="ECO:0000256" key="13">
    <source>
        <dbReference type="ARBA" id="ARBA00023125"/>
    </source>
</evidence>
<keyword evidence="13" id="KW-0238">DNA-binding</keyword>
<evidence type="ECO:0000313" key="23">
    <source>
        <dbReference type="Proteomes" id="UP000515152"/>
    </source>
</evidence>
<dbReference type="InterPro" id="IPR012958">
    <property type="entry name" value="CHD_N"/>
</dbReference>
<dbReference type="GO" id="GO:0140658">
    <property type="term" value="F:ATP-dependent chromatin remodeler activity"/>
    <property type="evidence" value="ECO:0007669"/>
    <property type="project" value="TreeGrafter"/>
</dbReference>
<dbReference type="InterPro" id="IPR013083">
    <property type="entry name" value="Znf_RING/FYVE/PHD"/>
</dbReference>
<evidence type="ECO:0000256" key="3">
    <source>
        <dbReference type="ARBA" id="ARBA00022553"/>
    </source>
</evidence>
<sequence length="2139" mass="241857">MSSPLRACEEDEGMLANSEGGDFDEEEEDDGDLDENASDINSPAAPRETATLAAPDDCEEGGHTSDRDSFGKKKRGPKKKKETKKKDKDGKAAKARKRKKIESDVERDSERDYGENSDSGASDYGGAEKKKKKKHKEKKEKKTKKKRKEDGDSAHEETVKPVEQKNSAQLARDWGLEDVDHTFTEEDYHTLTNYKAFSQFMRPMIAKKNPKIPMSKMMTILGAKWREFSSNNPFKGSAAAVAAAAAAAAVAVAEQVSAATASPEPPPQLPPLRKAKTKEGKGVGYKKRSKSPRVQDKKAKAKAKKMAPLRIKLGALGPKRKKSSSSDEVDDDDSEQENSSVHSSSVRSDSSGRVKKNKRGRPKKKKKMLGDEEGEGYETDHQDYCEVCQQGGEIILCDTCPRAFHLVCLEPELEKAPAGKWSCPHCEKEGIQWEAKEEDFEEFEEEAEEPPETVAAGEEEEDDDHMEFCRVCKDGGELLCCDSCTSSYHIHCLNPPLPEIPNGEWLCPRCTCPPIKGRVQKILHWRWGEPPPPVPVPPPPDSAPDAPLPPPMKGRPEREFFVKLTGQSYWHCTWITELQLEIFHSVMFRNYQRKTDMDEPPSLDYGSGNEEDSAKSEKRRAKDPQYAILDDKYYRYGIKPEWMMIHRIINHSVDKKGNYYYLVKWRDLTYDQCTWEIDDLDIPDFGVHKSAYWKHRDEITKEDTDKPRRRRREEENDENDDESPRTPVTDPTIKYEEQPDFVTVTGGTLHLYQLEGLNWLRFSWAQGTDTILADEMGLGKTIQTIVFLYSLYKEGHTKGPFLVSAPLSTIINWEREFEMWAPDFYVVTYTGDKDSRAIIRENEFTFDDTAIKGGKKTFRLRREAVIKFHVLLTSYELVTIDQTALKSIDWACLVVDEAHRLKNNQSKFFRRLNDYKIDHKLLLTGTPLQNNLEELFHLLNFLTPNRFNNLEGFLEEFADISKEDQIKKLHDLLGPHMLRRLKADVFKNMPTKTELIVRVELSPMQKKYYKFILTRNFEALNSKGGGNQVSLLNIMMDLKKCCNHPYLFPVASMEAPKTPSGAYEGAALTKSSGKLHLLQKMLRKLKDQGHRVLVFSQMTKMLDLLEDFLDFEGYKYERIDGAITGALRQEAIDRFNAPGAPQFCFLLSTRAGGLGINLATADTVVIFDSDWNPHNDIQAFSRAHRIGQANKVMIYRFVTRASVEERITQVAKRKMMLTHLVVRPGLGSKAGSMTKQELDDILKFGTEELFKDEIEAGDIKDDEMSVIHYDNTAIERLLDRSQDATDDTDMQNMNEYLSSFKVAQYMVKEEDKVEEIEREIIKQEENVDPDYWEKLLRHHYEQQQEDLARNLGKGKRVRKQVNYNDAAQEDQEWHADISDNQSEYSVGSEEEDEDFDERPEGRRQSRRQLRNERDKPLPPLLARVGGNLEVLGFNTRQRKAFLNAVMRWGMPSQDAFSSQWLVRDLRGKTEKEFKAYVSLFMRHLCEPVADGSETFADGVPREGLCRQPVLTRIGVMSLVKKKVQEFEHINGKWSIPELKPEISTDSKKSSRASSPAINTSTPTPEPSCNNTPCTSTPATPAPAEKPEKNGKEGEKEGEGDAQPESEKEKEKEKEKDKGKETEGENSTEKTENTELTTTTKEGTQETPTGDKPDSAETSVTTSTTTTSTTATATAAEESKPKETSESPPAPLSAEKKEKGEEEEEEKKGELETATDKAKQEGPDDSPPVKDEKPEAEKAEKPEEEKEKSEDAPVAVEKTDNKDKPDGQALEVKKEEAKGDKDAGREVKGDKDAGREVKGLKEDAPAAVKGNGKVERPRFMFNIADGGFTELHTLWQNEERAAIQSGKMNEIWHRRHDFWLLAGIVLHGYARWQDIQNDPQFAIVNEPFKTQANKGNFLEMKNKFLARRFKLLEQALVIEEQLRRAAYLNMTQDPTHPAMALNARFAEVECLAESHQHLSKESLAGNKPANAVLHKVLNQLEELLSDMKADVTRLPATLSRVPPIAARLQMSERSILSRLANKGTETHTPPSIPPGPYATPQNYGAPFTPAPPGGMPLGPANYSQMPPGSFISDAGSCLKTKEHDVAQRQRVVDLWKDGKSEGSIGQELHMPKSTVHSIIVKYRVSNTVENLPRNGRPKKP</sequence>
<proteinExistence type="inferred from homology"/>
<dbReference type="GO" id="GO:0016581">
    <property type="term" value="C:NuRD complex"/>
    <property type="evidence" value="ECO:0007669"/>
    <property type="project" value="TreeGrafter"/>
</dbReference>
<feature type="compositionally biased region" description="Basic and acidic residues" evidence="18">
    <location>
        <begin position="1398"/>
        <end position="1416"/>
    </location>
</feature>
<dbReference type="Pfam" id="PF00176">
    <property type="entry name" value="SNF2-rel_dom"/>
    <property type="match status" value="1"/>
</dbReference>
<feature type="region of interest" description="Disordered" evidence="18">
    <location>
        <begin position="1366"/>
        <end position="1418"/>
    </location>
</feature>
<dbReference type="Proteomes" id="UP000515152">
    <property type="component" value="Chromosome 18"/>
</dbReference>
<dbReference type="InterPro" id="IPR019786">
    <property type="entry name" value="Zinc_finger_PHD-type_CS"/>
</dbReference>
<feature type="compositionally biased region" description="Acidic residues" evidence="18">
    <location>
        <begin position="21"/>
        <end position="37"/>
    </location>
</feature>
<keyword evidence="6" id="KW-0547">Nucleotide-binding</keyword>
<feature type="domain" description="PHD-type" evidence="20">
    <location>
        <begin position="466"/>
        <end position="513"/>
    </location>
</feature>
<feature type="compositionally biased region" description="Basic and acidic residues" evidence="18">
    <location>
        <begin position="1693"/>
        <end position="1802"/>
    </location>
</feature>
<keyword evidence="23" id="KW-1185">Reference proteome</keyword>
<protein>
    <submittedName>
        <fullName evidence="24">Chromodomain-helicase-DNA-binding protein 5 isoform X1</fullName>
    </submittedName>
</protein>
<dbReference type="SMART" id="SM00249">
    <property type="entry name" value="PHD"/>
    <property type="match status" value="2"/>
</dbReference>
<keyword evidence="5" id="KW-0677">Repeat</keyword>
<feature type="domain" description="Chromo" evidence="19">
    <location>
        <begin position="643"/>
        <end position="676"/>
    </location>
</feature>
<dbReference type="GO" id="GO:0016887">
    <property type="term" value="F:ATP hydrolysis activity"/>
    <property type="evidence" value="ECO:0007669"/>
    <property type="project" value="TreeGrafter"/>
</dbReference>
<feature type="compositionally biased region" description="Basic and acidic residues" evidence="18">
    <location>
        <begin position="101"/>
        <end position="114"/>
    </location>
</feature>
<evidence type="ECO:0000256" key="18">
    <source>
        <dbReference type="SAM" id="MobiDB-lite"/>
    </source>
</evidence>
<dbReference type="Pfam" id="PF08073">
    <property type="entry name" value="CHDNT"/>
    <property type="match status" value="1"/>
</dbReference>
<dbReference type="PROSITE" id="PS51192">
    <property type="entry name" value="HELICASE_ATP_BIND_1"/>
    <property type="match status" value="1"/>
</dbReference>
<feature type="compositionally biased region" description="Basic and acidic residues" evidence="18">
    <location>
        <begin position="1584"/>
        <end position="1632"/>
    </location>
</feature>
<keyword evidence="3" id="KW-0597">Phosphoprotein</keyword>
<dbReference type="PROSITE" id="PS01359">
    <property type="entry name" value="ZF_PHD_1"/>
    <property type="match status" value="2"/>
</dbReference>
<feature type="domain" description="Helicase ATP-binding" evidence="21">
    <location>
        <begin position="761"/>
        <end position="945"/>
    </location>
</feature>
<evidence type="ECO:0000256" key="7">
    <source>
        <dbReference type="ARBA" id="ARBA00022771"/>
    </source>
</evidence>
<dbReference type="GO" id="GO:0003677">
    <property type="term" value="F:DNA binding"/>
    <property type="evidence" value="ECO:0007669"/>
    <property type="project" value="UniProtKB-KW"/>
</dbReference>
<dbReference type="Pfam" id="PF00385">
    <property type="entry name" value="Chromo"/>
    <property type="match status" value="1"/>
</dbReference>
<dbReference type="InterPro" id="IPR036910">
    <property type="entry name" value="HMG_box_dom_sf"/>
</dbReference>
<comment type="catalytic activity">
    <reaction evidence="16">
        <text>ATP + H2O = ADP + phosphate + H(+)</text>
        <dbReference type="Rhea" id="RHEA:13065"/>
        <dbReference type="ChEBI" id="CHEBI:15377"/>
        <dbReference type="ChEBI" id="CHEBI:15378"/>
        <dbReference type="ChEBI" id="CHEBI:30616"/>
        <dbReference type="ChEBI" id="CHEBI:43474"/>
        <dbReference type="ChEBI" id="CHEBI:456216"/>
    </reaction>
</comment>
<dbReference type="Gene3D" id="3.40.50.300">
    <property type="entry name" value="P-loop containing nucleotide triphosphate hydrolases"/>
    <property type="match status" value="1"/>
</dbReference>
<dbReference type="FunFam" id="2.40.50.40:FF:000017">
    <property type="entry name" value="chromodomain-helicase-DNA-binding protein 3 isoform X3"/>
    <property type="match status" value="1"/>
</dbReference>
<feature type="region of interest" description="Disordered" evidence="18">
    <location>
        <begin position="597"/>
        <end position="621"/>
    </location>
</feature>
<dbReference type="Pfam" id="PF08074">
    <property type="entry name" value="CHDCT2"/>
    <property type="match status" value="1"/>
</dbReference>
<feature type="compositionally biased region" description="Basic and acidic residues" evidence="18">
    <location>
        <begin position="148"/>
        <end position="163"/>
    </location>
</feature>
<feature type="domain" description="PHD-type" evidence="20">
    <location>
        <begin position="382"/>
        <end position="429"/>
    </location>
</feature>
<dbReference type="PANTHER" id="PTHR45623">
    <property type="entry name" value="CHROMODOMAIN-HELICASE-DNA-BINDING PROTEIN 3-RELATED-RELATED"/>
    <property type="match status" value="1"/>
</dbReference>
<feature type="compositionally biased region" description="Basic residues" evidence="18">
    <location>
        <begin position="72"/>
        <end position="83"/>
    </location>
</feature>
<organism evidence="23 24">
    <name type="scientific">Clupea harengus</name>
    <name type="common">Atlantic herring</name>
    <dbReference type="NCBI Taxonomy" id="7950"/>
    <lineage>
        <taxon>Eukaryota</taxon>
        <taxon>Metazoa</taxon>
        <taxon>Chordata</taxon>
        <taxon>Craniata</taxon>
        <taxon>Vertebrata</taxon>
        <taxon>Euteleostomi</taxon>
        <taxon>Actinopterygii</taxon>
        <taxon>Neopterygii</taxon>
        <taxon>Teleostei</taxon>
        <taxon>Clupei</taxon>
        <taxon>Clupeiformes</taxon>
        <taxon>Clupeoidei</taxon>
        <taxon>Clupeidae</taxon>
        <taxon>Clupea</taxon>
    </lineage>
</organism>
<evidence type="ECO:0000313" key="24">
    <source>
        <dbReference type="RefSeq" id="XP_031440480.1"/>
    </source>
</evidence>
<feature type="compositionally biased region" description="Low complexity" evidence="18">
    <location>
        <begin position="1633"/>
        <end position="1647"/>
    </location>
</feature>
<accession>A0A6P8H097</accession>
<feature type="compositionally biased region" description="Low complexity" evidence="18">
    <location>
        <begin position="1655"/>
        <end position="1675"/>
    </location>
</feature>
<evidence type="ECO:0000259" key="22">
    <source>
        <dbReference type="PROSITE" id="PS51194"/>
    </source>
</evidence>
<feature type="compositionally biased region" description="Low complexity" evidence="18">
    <location>
        <begin position="252"/>
        <end position="261"/>
    </location>
</feature>
<dbReference type="InterPro" id="IPR000953">
    <property type="entry name" value="Chromo/chromo_shadow_dom"/>
</dbReference>
<evidence type="ECO:0000256" key="2">
    <source>
        <dbReference type="ARBA" id="ARBA00007025"/>
    </source>
</evidence>
<comment type="similarity">
    <text evidence="2">Belongs to the SNF2/RAD54 helicase family.</text>
</comment>
<dbReference type="InterPro" id="IPR009462">
    <property type="entry name" value="CHD_II_SANT-like"/>
</dbReference>
<evidence type="ECO:0000256" key="8">
    <source>
        <dbReference type="ARBA" id="ARBA00022801"/>
    </source>
</evidence>
<evidence type="ECO:0000259" key="21">
    <source>
        <dbReference type="PROSITE" id="PS51192"/>
    </source>
</evidence>
<dbReference type="GO" id="GO:0042393">
    <property type="term" value="F:histone binding"/>
    <property type="evidence" value="ECO:0007669"/>
    <property type="project" value="TreeGrafter"/>
</dbReference>
<dbReference type="OrthoDB" id="5857104at2759"/>
<dbReference type="Gene3D" id="3.30.40.10">
    <property type="entry name" value="Zinc/RING finger domain, C3HC4 (zinc finger)"/>
    <property type="match status" value="2"/>
</dbReference>
<feature type="region of interest" description="Disordered" evidence="18">
    <location>
        <begin position="440"/>
        <end position="460"/>
    </location>
</feature>
<dbReference type="InterPro" id="IPR038718">
    <property type="entry name" value="SNF2-like_sf"/>
</dbReference>
<dbReference type="PROSITE" id="PS50013">
    <property type="entry name" value="CHROMO_2"/>
    <property type="match status" value="1"/>
</dbReference>
<evidence type="ECO:0000256" key="14">
    <source>
        <dbReference type="ARBA" id="ARBA00023163"/>
    </source>
</evidence>
<comment type="subcellular location">
    <subcellularLocation>
        <location evidence="1">Nucleus</location>
    </subcellularLocation>
</comment>
<dbReference type="FunFam" id="2.40.50.40:FF:000003">
    <property type="entry name" value="chromodomain-helicase-DNA-binding protein 3 isoform X1"/>
    <property type="match status" value="1"/>
</dbReference>
<evidence type="ECO:0000256" key="9">
    <source>
        <dbReference type="ARBA" id="ARBA00022833"/>
    </source>
</evidence>
<dbReference type="SMART" id="SM00298">
    <property type="entry name" value="CHROMO"/>
    <property type="match status" value="2"/>
</dbReference>
<feature type="compositionally biased region" description="Basic residues" evidence="18">
    <location>
        <begin position="129"/>
        <end position="147"/>
    </location>
</feature>
<feature type="domain" description="Helicase C-terminal" evidence="22">
    <location>
        <begin position="1077"/>
        <end position="1242"/>
    </location>
</feature>
<dbReference type="Pfam" id="PF06461">
    <property type="entry name" value="CHDII_SANT-like"/>
    <property type="match status" value="1"/>
</dbReference>
<keyword evidence="10" id="KW-0067">ATP-binding</keyword>
<evidence type="ECO:0000256" key="1">
    <source>
        <dbReference type="ARBA" id="ARBA00004123"/>
    </source>
</evidence>
<keyword evidence="15" id="KW-0539">Nucleus</keyword>
<evidence type="ECO:0000256" key="5">
    <source>
        <dbReference type="ARBA" id="ARBA00022737"/>
    </source>
</evidence>
<keyword evidence="9" id="KW-0862">Zinc</keyword>
<evidence type="ECO:0000256" key="10">
    <source>
        <dbReference type="ARBA" id="ARBA00022840"/>
    </source>
</evidence>
<dbReference type="Pfam" id="PF00271">
    <property type="entry name" value="Helicase_C"/>
    <property type="match status" value="1"/>
</dbReference>
<dbReference type="GO" id="GO:0008270">
    <property type="term" value="F:zinc ion binding"/>
    <property type="evidence" value="ECO:0007669"/>
    <property type="project" value="UniProtKB-KW"/>
</dbReference>
<dbReference type="GO" id="GO:0005524">
    <property type="term" value="F:ATP binding"/>
    <property type="evidence" value="ECO:0007669"/>
    <property type="project" value="UniProtKB-KW"/>
</dbReference>
<dbReference type="CDD" id="cd15532">
    <property type="entry name" value="PHD2_CHD_II"/>
    <property type="match status" value="1"/>
</dbReference>
<dbReference type="SUPFAM" id="SSF52540">
    <property type="entry name" value="P-loop containing nucleoside triphosphate hydrolases"/>
    <property type="match status" value="2"/>
</dbReference>
<feature type="region of interest" description="Disordered" evidence="18">
    <location>
        <begin position="1540"/>
        <end position="1802"/>
    </location>
</feature>
<dbReference type="CTD" id="1107"/>
<dbReference type="InterPro" id="IPR014001">
    <property type="entry name" value="Helicase_ATP-bd"/>
</dbReference>
<dbReference type="InterPro" id="IPR023780">
    <property type="entry name" value="Chromo_domain"/>
</dbReference>
<dbReference type="InterPro" id="IPR000330">
    <property type="entry name" value="SNF2_N"/>
</dbReference>
<dbReference type="CDD" id="cd18667">
    <property type="entry name" value="CD1_tandem_CHD3-4_like"/>
    <property type="match status" value="1"/>
</dbReference>
<feature type="region of interest" description="Disordered" evidence="18">
    <location>
        <begin position="2021"/>
        <end position="2065"/>
    </location>
</feature>
<dbReference type="InterPro" id="IPR016197">
    <property type="entry name" value="Chromo-like_dom_sf"/>
</dbReference>
<feature type="compositionally biased region" description="Polar residues" evidence="18">
    <location>
        <begin position="1555"/>
        <end position="1570"/>
    </location>
</feature>
<dbReference type="FunFam" id="3.30.40.10:FF:000011">
    <property type="entry name" value="chromodomain-helicase-DNA-binding protein 4 isoform X1"/>
    <property type="match status" value="1"/>
</dbReference>
<dbReference type="PROSITE" id="PS50016">
    <property type="entry name" value="ZF_PHD_2"/>
    <property type="match status" value="2"/>
</dbReference>
<keyword evidence="7 17" id="KW-0863">Zinc-finger</keyword>
<dbReference type="PANTHER" id="PTHR45623:SF9">
    <property type="entry name" value="CHROMODOMAIN-HELICASE-DNA-BINDING PROTEIN 3"/>
    <property type="match status" value="1"/>
</dbReference>
<feature type="compositionally biased region" description="Acidic residues" evidence="18">
    <location>
        <begin position="327"/>
        <end position="336"/>
    </location>
</feature>
<dbReference type="Pfam" id="PF06465">
    <property type="entry name" value="DUF1087"/>
    <property type="match status" value="1"/>
</dbReference>
<evidence type="ECO:0000259" key="19">
    <source>
        <dbReference type="PROSITE" id="PS50013"/>
    </source>
</evidence>
<evidence type="ECO:0000256" key="12">
    <source>
        <dbReference type="ARBA" id="ARBA00023015"/>
    </source>
</evidence>
<dbReference type="InterPro" id="IPR036388">
    <property type="entry name" value="WH-like_DNA-bd_sf"/>
</dbReference>
<dbReference type="SUPFAM" id="SSF57903">
    <property type="entry name" value="FYVE/PHD zinc finger"/>
    <property type="match status" value="2"/>
</dbReference>
<dbReference type="InterPro" id="IPR009057">
    <property type="entry name" value="Homeodomain-like_sf"/>
</dbReference>
<dbReference type="InterPro" id="IPR002464">
    <property type="entry name" value="DNA/RNA_helicase_DEAH_CS"/>
</dbReference>
<dbReference type="FunFam" id="3.30.40.10:FF:000001">
    <property type="entry name" value="chromodomain-helicase-DNA-binding protein 3 isoform X1"/>
    <property type="match status" value="1"/>
</dbReference>
<evidence type="ECO:0000256" key="4">
    <source>
        <dbReference type="ARBA" id="ARBA00022723"/>
    </source>
</evidence>